<comment type="caution">
    <text evidence="1">The sequence shown here is derived from an EMBL/GenBank/DDBJ whole genome shotgun (WGS) entry which is preliminary data.</text>
</comment>
<protein>
    <submittedName>
        <fullName evidence="1">Uncharacterized protein</fullName>
    </submittedName>
</protein>
<dbReference type="STRING" id="1348612.A0A397ID94"/>
<evidence type="ECO:0000313" key="1">
    <source>
        <dbReference type="EMBL" id="RHZ72882.1"/>
    </source>
</evidence>
<dbReference type="Proteomes" id="UP000266861">
    <property type="component" value="Unassembled WGS sequence"/>
</dbReference>
<accession>A0A397ID94</accession>
<dbReference type="OrthoDB" id="642895at2759"/>
<name>A0A397ID94_9GLOM</name>
<dbReference type="EMBL" id="PQFF01000218">
    <property type="protein sequence ID" value="RHZ72882.1"/>
    <property type="molecule type" value="Genomic_DNA"/>
</dbReference>
<proteinExistence type="predicted"/>
<gene>
    <name evidence="1" type="ORF">Glove_236g26</name>
</gene>
<organism evidence="1 2">
    <name type="scientific">Diversispora epigaea</name>
    <dbReference type="NCBI Taxonomy" id="1348612"/>
    <lineage>
        <taxon>Eukaryota</taxon>
        <taxon>Fungi</taxon>
        <taxon>Fungi incertae sedis</taxon>
        <taxon>Mucoromycota</taxon>
        <taxon>Glomeromycotina</taxon>
        <taxon>Glomeromycetes</taxon>
        <taxon>Diversisporales</taxon>
        <taxon>Diversisporaceae</taxon>
        <taxon>Diversispora</taxon>
    </lineage>
</organism>
<keyword evidence="2" id="KW-1185">Reference proteome</keyword>
<evidence type="ECO:0000313" key="2">
    <source>
        <dbReference type="Proteomes" id="UP000266861"/>
    </source>
</evidence>
<reference evidence="1 2" key="1">
    <citation type="submission" date="2018-08" db="EMBL/GenBank/DDBJ databases">
        <title>Genome and evolution of the arbuscular mycorrhizal fungus Diversispora epigaea (formerly Glomus versiforme) and its bacterial endosymbionts.</title>
        <authorList>
            <person name="Sun X."/>
            <person name="Fei Z."/>
            <person name="Harrison M."/>
        </authorList>
    </citation>
    <scope>NUCLEOTIDE SEQUENCE [LARGE SCALE GENOMIC DNA]</scope>
    <source>
        <strain evidence="1 2">IT104</strain>
    </source>
</reference>
<sequence>MTSNQESTLFDCIWPTSFGKNQIGDRNYTVKIVCPIPDRWKVDFAFNNNNKNNKKVKFSNFIKILDVDSVEEYDRCGQLGQKEENFKIDVWFTGETLKKTKYNMGKSKCGIKKCQPESREIKKQLESVDEVYELLSQEGSCLQELYVKCAKIYQWMLERRALIEKMIEFEKRPTPFFQSSFRLLEEENEENLVGPI</sequence>
<dbReference type="AlphaFoldDB" id="A0A397ID94"/>